<proteinExistence type="predicted"/>
<name>A0A1B1S0I1_9BACL</name>
<dbReference type="EMBL" id="CP016540">
    <property type="protein sequence ID" value="ANU26692.1"/>
    <property type="molecule type" value="Genomic_DNA"/>
</dbReference>
<dbReference type="Proteomes" id="UP000053354">
    <property type="component" value="Chromosome"/>
</dbReference>
<reference evidence="2" key="1">
    <citation type="submission" date="2016-10" db="EMBL/GenBank/DDBJ databases">
        <authorList>
            <person name="See-Too W.S."/>
        </authorList>
    </citation>
    <scope>NUCLEOTIDE SEQUENCE</scope>
    <source>
        <strain evidence="2">L10.15</strain>
    </source>
</reference>
<dbReference type="STRING" id="1302659.I858_006590"/>
<sequence length="83" mass="9250">MKNMNRSVLIGAAFLMATSAIGSGFLTQTPVFTKTLLASFGFVILISILIDIGAQTNIWHPYHLIHVVDGHLYIDEWYSRAIK</sequence>
<dbReference type="AlphaFoldDB" id="A0A1B1S0I1"/>
<evidence type="ECO:0000313" key="2">
    <source>
        <dbReference type="EMBL" id="ANU26692.1"/>
    </source>
</evidence>
<evidence type="ECO:0000256" key="1">
    <source>
        <dbReference type="SAM" id="Phobius"/>
    </source>
</evidence>
<feature type="transmembrane region" description="Helical" evidence="1">
    <location>
        <begin position="32"/>
        <end position="54"/>
    </location>
</feature>
<evidence type="ECO:0000313" key="3">
    <source>
        <dbReference type="Proteomes" id="UP000053354"/>
    </source>
</evidence>
<keyword evidence="1" id="KW-0472">Membrane</keyword>
<keyword evidence="1" id="KW-0812">Transmembrane</keyword>
<gene>
    <name evidence="2" type="ORF">I858_006590</name>
</gene>
<organism evidence="2 3">
    <name type="scientific">Planococcus versutus</name>
    <dbReference type="NCBI Taxonomy" id="1302659"/>
    <lineage>
        <taxon>Bacteria</taxon>
        <taxon>Bacillati</taxon>
        <taxon>Bacillota</taxon>
        <taxon>Bacilli</taxon>
        <taxon>Bacillales</taxon>
        <taxon>Caryophanaceae</taxon>
        <taxon>Planococcus</taxon>
    </lineage>
</organism>
<accession>A0A1B1S0I1</accession>
<dbReference type="KEGG" id="pll:I858_006590"/>
<keyword evidence="1" id="KW-1133">Transmembrane helix</keyword>
<keyword evidence="3" id="KW-1185">Reference proteome</keyword>
<protein>
    <submittedName>
        <fullName evidence="2">Uncharacterized protein</fullName>
    </submittedName>
</protein>